<dbReference type="EMBL" id="JAWWNJ010000042">
    <property type="protein sequence ID" value="KAK7019986.1"/>
    <property type="molecule type" value="Genomic_DNA"/>
</dbReference>
<protein>
    <submittedName>
        <fullName evidence="2">Uncharacterized protein</fullName>
    </submittedName>
</protein>
<evidence type="ECO:0000313" key="2">
    <source>
        <dbReference type="EMBL" id="KAK7019986.1"/>
    </source>
</evidence>
<organism evidence="2 3">
    <name type="scientific">Favolaschia claudopus</name>
    <dbReference type="NCBI Taxonomy" id="2862362"/>
    <lineage>
        <taxon>Eukaryota</taxon>
        <taxon>Fungi</taxon>
        <taxon>Dikarya</taxon>
        <taxon>Basidiomycota</taxon>
        <taxon>Agaricomycotina</taxon>
        <taxon>Agaricomycetes</taxon>
        <taxon>Agaricomycetidae</taxon>
        <taxon>Agaricales</taxon>
        <taxon>Marasmiineae</taxon>
        <taxon>Mycenaceae</taxon>
        <taxon>Favolaschia</taxon>
    </lineage>
</organism>
<feature type="compositionally biased region" description="Basic and acidic residues" evidence="1">
    <location>
        <begin position="35"/>
        <end position="49"/>
    </location>
</feature>
<comment type="caution">
    <text evidence="2">The sequence shown here is derived from an EMBL/GenBank/DDBJ whole genome shotgun (WGS) entry which is preliminary data.</text>
</comment>
<feature type="compositionally biased region" description="Basic and acidic residues" evidence="1">
    <location>
        <begin position="59"/>
        <end position="81"/>
    </location>
</feature>
<dbReference type="AlphaFoldDB" id="A0AAW0B2F1"/>
<proteinExistence type="predicted"/>
<evidence type="ECO:0000256" key="1">
    <source>
        <dbReference type="SAM" id="MobiDB-lite"/>
    </source>
</evidence>
<name>A0AAW0B2F1_9AGAR</name>
<gene>
    <name evidence="2" type="ORF">R3P38DRAFT_2782372</name>
</gene>
<sequence>MVQYQHLGEWAVAKRGRYSYLSNNPTDSMIIKPKPTAEREDGAVAKAMEDVEFTNTRSEGLKAPETEKGKRPGDAGNDLCERSDEVDYRKVQDSKRPSDRNCLFGLFGFFTESKYSHGHKLKGHYNALYWV</sequence>
<accession>A0AAW0B2F1</accession>
<feature type="region of interest" description="Disordered" evidence="1">
    <location>
        <begin position="21"/>
        <end position="81"/>
    </location>
</feature>
<evidence type="ECO:0000313" key="3">
    <source>
        <dbReference type="Proteomes" id="UP001362999"/>
    </source>
</evidence>
<reference evidence="2 3" key="1">
    <citation type="journal article" date="2024" name="J Genomics">
        <title>Draft genome sequencing and assembly of Favolaschia claudopus CIRM-BRFM 2984 isolated from oak limbs.</title>
        <authorList>
            <person name="Navarro D."/>
            <person name="Drula E."/>
            <person name="Chaduli D."/>
            <person name="Cazenave R."/>
            <person name="Ahrendt S."/>
            <person name="Wang J."/>
            <person name="Lipzen A."/>
            <person name="Daum C."/>
            <person name="Barry K."/>
            <person name="Grigoriev I.V."/>
            <person name="Favel A."/>
            <person name="Rosso M.N."/>
            <person name="Martin F."/>
        </authorList>
    </citation>
    <scope>NUCLEOTIDE SEQUENCE [LARGE SCALE GENOMIC DNA]</scope>
    <source>
        <strain evidence="2 3">CIRM-BRFM 2984</strain>
    </source>
</reference>
<dbReference type="Proteomes" id="UP001362999">
    <property type="component" value="Unassembled WGS sequence"/>
</dbReference>
<keyword evidence="3" id="KW-1185">Reference proteome</keyword>